<feature type="region of interest" description="Disordered" evidence="1">
    <location>
        <begin position="1"/>
        <end position="33"/>
    </location>
</feature>
<reference evidence="3" key="1">
    <citation type="journal article" date="2019" name="Int. J. Syst. Evol. Microbiol.">
        <title>The Global Catalogue of Microorganisms (GCM) 10K type strain sequencing project: providing services to taxonomists for standard genome sequencing and annotation.</title>
        <authorList>
            <consortium name="The Broad Institute Genomics Platform"/>
            <consortium name="The Broad Institute Genome Sequencing Center for Infectious Disease"/>
            <person name="Wu L."/>
            <person name="Ma J."/>
        </authorList>
    </citation>
    <scope>NUCLEOTIDE SEQUENCE [LARGE SCALE GENOMIC DNA]</scope>
    <source>
        <strain evidence="3">CCUG 54522</strain>
    </source>
</reference>
<accession>A0ABW1LS29</accession>
<organism evidence="2 3">
    <name type="scientific">Nocardioides hankookensis</name>
    <dbReference type="NCBI Taxonomy" id="443157"/>
    <lineage>
        <taxon>Bacteria</taxon>
        <taxon>Bacillati</taxon>
        <taxon>Actinomycetota</taxon>
        <taxon>Actinomycetes</taxon>
        <taxon>Propionibacteriales</taxon>
        <taxon>Nocardioidaceae</taxon>
        <taxon>Nocardioides</taxon>
    </lineage>
</organism>
<evidence type="ECO:0008006" key="4">
    <source>
        <dbReference type="Google" id="ProtNLM"/>
    </source>
</evidence>
<dbReference type="EMBL" id="JBHSRJ010000009">
    <property type="protein sequence ID" value="MFC6045952.1"/>
    <property type="molecule type" value="Genomic_DNA"/>
</dbReference>
<comment type="caution">
    <text evidence="2">The sequence shown here is derived from an EMBL/GenBank/DDBJ whole genome shotgun (WGS) entry which is preliminary data.</text>
</comment>
<evidence type="ECO:0000256" key="1">
    <source>
        <dbReference type="SAM" id="MobiDB-lite"/>
    </source>
</evidence>
<proteinExistence type="predicted"/>
<evidence type="ECO:0000313" key="3">
    <source>
        <dbReference type="Proteomes" id="UP001596135"/>
    </source>
</evidence>
<dbReference type="Proteomes" id="UP001596135">
    <property type="component" value="Unassembled WGS sequence"/>
</dbReference>
<gene>
    <name evidence="2" type="ORF">ACFPYL_22910</name>
</gene>
<sequence length="346" mass="38701">MELSIDRPGIVVPVRRDPRGSSGPTPGQARGPRWRAVSSGLYVPADTDSSVVEQRIVEAVAGCGETAAATGWASLTWRGARWFRGLGPDGRQRLDVPVALGDRRTIRPRPGVVASDDWLFDDDVTVVDGLPITVAERSVSYEVRRAPSLVRAVQIIDMAAADDLVDIASMTLHASRLAARPGIKRLRTALIWADENVWSPQEVPMRMLWKRAIAGARLLCNAPIFDNAGKHLITPDLFDPVAQVAGEYDGVVHLEDRVRRRDLDRDELYRQLGIEVVTMMSGDSRDQERFLARLHGAHRRAAERRGRAVDWTLERPSRWVDTSTVARRRALDDVERAIWLRYREVS</sequence>
<keyword evidence="3" id="KW-1185">Reference proteome</keyword>
<dbReference type="RefSeq" id="WP_379160077.1">
    <property type="nucleotide sequence ID" value="NZ_JBHSRJ010000009.1"/>
</dbReference>
<evidence type="ECO:0000313" key="2">
    <source>
        <dbReference type="EMBL" id="MFC6045952.1"/>
    </source>
</evidence>
<protein>
    <recommendedName>
        <fullName evidence="4">AbiEi antitoxin C-terminal domain-containing protein</fullName>
    </recommendedName>
</protein>
<name>A0ABW1LS29_9ACTN</name>